<keyword evidence="2" id="KW-1185">Reference proteome</keyword>
<reference evidence="1 2" key="1">
    <citation type="journal article" date="2016" name="Mol. Biol. Evol.">
        <title>Comparative Genomics of Early-Diverging Mushroom-Forming Fungi Provides Insights into the Origins of Lignocellulose Decay Capabilities.</title>
        <authorList>
            <person name="Nagy L.G."/>
            <person name="Riley R."/>
            <person name="Tritt A."/>
            <person name="Adam C."/>
            <person name="Daum C."/>
            <person name="Floudas D."/>
            <person name="Sun H."/>
            <person name="Yadav J.S."/>
            <person name="Pangilinan J."/>
            <person name="Larsson K.H."/>
            <person name="Matsuura K."/>
            <person name="Barry K."/>
            <person name="Labutti K."/>
            <person name="Kuo R."/>
            <person name="Ohm R.A."/>
            <person name="Bhattacharya S.S."/>
            <person name="Shirouzu T."/>
            <person name="Yoshinaga Y."/>
            <person name="Martin F.M."/>
            <person name="Grigoriev I.V."/>
            <person name="Hibbett D.S."/>
        </authorList>
    </citation>
    <scope>NUCLEOTIDE SEQUENCE [LARGE SCALE GENOMIC DNA]</scope>
    <source>
        <strain evidence="1 2">HHB12029</strain>
    </source>
</reference>
<sequence>MLSPRIFSQIKWLLVIEPLTRAHNPSLRASAARHSSAPLPRGCSARNTSITAVRGSTRDTSHCRLRGVASASLRFSFRTTPSWVLCAQYIYYGRAGFCPGYKPLSPSWCRSRKLAVLLPHHSLVGALRAIHPLRPCGVLPWIQAIVALAVSLHASLRSQVA</sequence>
<accession>A0A165JH65</accession>
<dbReference type="Proteomes" id="UP000077266">
    <property type="component" value="Unassembled WGS sequence"/>
</dbReference>
<dbReference type="AlphaFoldDB" id="A0A165JH65"/>
<evidence type="ECO:0000313" key="2">
    <source>
        <dbReference type="Proteomes" id="UP000077266"/>
    </source>
</evidence>
<proteinExistence type="predicted"/>
<organism evidence="1 2">
    <name type="scientific">Exidia glandulosa HHB12029</name>
    <dbReference type="NCBI Taxonomy" id="1314781"/>
    <lineage>
        <taxon>Eukaryota</taxon>
        <taxon>Fungi</taxon>
        <taxon>Dikarya</taxon>
        <taxon>Basidiomycota</taxon>
        <taxon>Agaricomycotina</taxon>
        <taxon>Agaricomycetes</taxon>
        <taxon>Auriculariales</taxon>
        <taxon>Exidiaceae</taxon>
        <taxon>Exidia</taxon>
    </lineage>
</organism>
<name>A0A165JH65_EXIGL</name>
<evidence type="ECO:0000313" key="1">
    <source>
        <dbReference type="EMBL" id="KZV94840.1"/>
    </source>
</evidence>
<protein>
    <submittedName>
        <fullName evidence="1">Uncharacterized protein</fullName>
    </submittedName>
</protein>
<dbReference type="InParanoid" id="A0A165JH65"/>
<gene>
    <name evidence="1" type="ORF">EXIGLDRAFT_736258</name>
</gene>
<dbReference type="EMBL" id="KV425966">
    <property type="protein sequence ID" value="KZV94840.1"/>
    <property type="molecule type" value="Genomic_DNA"/>
</dbReference>